<keyword evidence="2" id="KW-0472">Membrane</keyword>
<dbReference type="Proteomes" id="UP000027073">
    <property type="component" value="Unassembled WGS sequence"/>
</dbReference>
<feature type="compositionally biased region" description="Pro residues" evidence="1">
    <location>
        <begin position="161"/>
        <end position="170"/>
    </location>
</feature>
<feature type="region of interest" description="Disordered" evidence="1">
    <location>
        <begin position="112"/>
        <end position="200"/>
    </location>
</feature>
<keyword evidence="2" id="KW-1133">Transmembrane helix</keyword>
<dbReference type="InParanoid" id="A0A067NUH6"/>
<protein>
    <submittedName>
        <fullName evidence="3">Uncharacterized protein</fullName>
    </submittedName>
</protein>
<dbReference type="EMBL" id="KL198008">
    <property type="protein sequence ID" value="KDQ27757.1"/>
    <property type="molecule type" value="Genomic_DNA"/>
</dbReference>
<accession>A0A067NUH6</accession>
<reference evidence="4" key="1">
    <citation type="journal article" date="2014" name="Proc. Natl. Acad. Sci. U.S.A.">
        <title>Extensive sampling of basidiomycete genomes demonstrates inadequacy of the white-rot/brown-rot paradigm for wood decay fungi.</title>
        <authorList>
            <person name="Riley R."/>
            <person name="Salamov A.A."/>
            <person name="Brown D.W."/>
            <person name="Nagy L.G."/>
            <person name="Floudas D."/>
            <person name="Held B.W."/>
            <person name="Levasseur A."/>
            <person name="Lombard V."/>
            <person name="Morin E."/>
            <person name="Otillar R."/>
            <person name="Lindquist E.A."/>
            <person name="Sun H."/>
            <person name="LaButti K.M."/>
            <person name="Schmutz J."/>
            <person name="Jabbour D."/>
            <person name="Luo H."/>
            <person name="Baker S.E."/>
            <person name="Pisabarro A.G."/>
            <person name="Walton J.D."/>
            <person name="Blanchette R.A."/>
            <person name="Henrissat B."/>
            <person name="Martin F."/>
            <person name="Cullen D."/>
            <person name="Hibbett D.S."/>
            <person name="Grigoriev I.V."/>
        </authorList>
    </citation>
    <scope>NUCLEOTIDE SEQUENCE [LARGE SCALE GENOMIC DNA]</scope>
    <source>
        <strain evidence="4">PC15</strain>
    </source>
</reference>
<name>A0A067NUH6_PLEO1</name>
<dbReference type="OrthoDB" id="3184377at2759"/>
<dbReference type="VEuPathDB" id="FungiDB:PLEOSDRAFT_1104434"/>
<organism evidence="3 4">
    <name type="scientific">Pleurotus ostreatus (strain PC15)</name>
    <name type="common">Oyster mushroom</name>
    <dbReference type="NCBI Taxonomy" id="1137138"/>
    <lineage>
        <taxon>Eukaryota</taxon>
        <taxon>Fungi</taxon>
        <taxon>Dikarya</taxon>
        <taxon>Basidiomycota</taxon>
        <taxon>Agaricomycotina</taxon>
        <taxon>Agaricomycetes</taxon>
        <taxon>Agaricomycetidae</taxon>
        <taxon>Agaricales</taxon>
        <taxon>Pleurotineae</taxon>
        <taxon>Pleurotaceae</taxon>
        <taxon>Pleurotus</taxon>
    </lineage>
</organism>
<gene>
    <name evidence="3" type="ORF">PLEOSDRAFT_1104434</name>
</gene>
<feature type="transmembrane region" description="Helical" evidence="2">
    <location>
        <begin position="37"/>
        <end position="60"/>
    </location>
</feature>
<keyword evidence="2" id="KW-0812">Transmembrane</keyword>
<feature type="compositionally biased region" description="Basic and acidic residues" evidence="1">
    <location>
        <begin position="190"/>
        <end position="200"/>
    </location>
</feature>
<evidence type="ECO:0000256" key="1">
    <source>
        <dbReference type="SAM" id="MobiDB-lite"/>
    </source>
</evidence>
<proteinExistence type="predicted"/>
<evidence type="ECO:0000313" key="3">
    <source>
        <dbReference type="EMBL" id="KDQ27757.1"/>
    </source>
</evidence>
<sequence>MPTITAPLQDISPTRVLLPVTSSEAASLKGHKAKTPILAGSICGGVMGLAWIIGFTYYFIKRARRKKRKAAIRAGLIPPPEPKVSEEPEEKIIIPPDPAVLLGQRQPGEHVYVNGKLVPSRPSMGSRPVSMDVRPSVDARPSMGSRPVSMGPRPPSQSAAPPGPSMPPAARPNSSDTPPATPITPLTAKISEEMIIPRHV</sequence>
<evidence type="ECO:0000313" key="4">
    <source>
        <dbReference type="Proteomes" id="UP000027073"/>
    </source>
</evidence>
<dbReference type="HOGENOM" id="CLU_1441726_0_0_1"/>
<dbReference type="AlphaFoldDB" id="A0A067NUH6"/>
<evidence type="ECO:0000256" key="2">
    <source>
        <dbReference type="SAM" id="Phobius"/>
    </source>
</evidence>